<gene>
    <name evidence="2" type="ORF">ATK06_0600</name>
</gene>
<dbReference type="InterPro" id="IPR015421">
    <property type="entry name" value="PyrdxlP-dep_Trfase_major"/>
</dbReference>
<dbReference type="Gene3D" id="3.40.640.10">
    <property type="entry name" value="Type I PLP-dependent aspartate aminotransferase-like (Major domain)"/>
    <property type="match status" value="1"/>
</dbReference>
<dbReference type="InterPro" id="IPR015424">
    <property type="entry name" value="PyrdxlP-dep_Trfase"/>
</dbReference>
<accession>A0A2A9DNN6</accession>
<comment type="caution">
    <text evidence="2">The sequence shown here is derived from an EMBL/GenBank/DDBJ whole genome shotgun (WGS) entry which is preliminary data.</text>
</comment>
<protein>
    <submittedName>
        <fullName evidence="2">Selenocysteine lyase/cysteine desulfurase</fullName>
    </submittedName>
</protein>
<dbReference type="SUPFAM" id="SSF53383">
    <property type="entry name" value="PLP-dependent transferases"/>
    <property type="match status" value="1"/>
</dbReference>
<proteinExistence type="predicted"/>
<dbReference type="OrthoDB" id="7592443at2"/>
<dbReference type="RefSeq" id="WP_048379794.1">
    <property type="nucleotide sequence ID" value="NZ_LDYE01000004.1"/>
</dbReference>
<keyword evidence="3" id="KW-1185">Reference proteome</keyword>
<dbReference type="PANTHER" id="PTHR43586">
    <property type="entry name" value="CYSTEINE DESULFURASE"/>
    <property type="match status" value="1"/>
</dbReference>
<dbReference type="Proteomes" id="UP000221653">
    <property type="component" value="Unassembled WGS sequence"/>
</dbReference>
<dbReference type="Gene3D" id="3.90.1150.10">
    <property type="entry name" value="Aspartate Aminotransferase, domain 1"/>
    <property type="match status" value="1"/>
</dbReference>
<dbReference type="PANTHER" id="PTHR43586:SF21">
    <property type="entry name" value="PYRIDOXAL PHOSPHATE (PLP)-DEPENDENT ASPARTATE AMINOTRANSFERASE SUPERFAMILY"/>
    <property type="match status" value="1"/>
</dbReference>
<evidence type="ECO:0000313" key="2">
    <source>
        <dbReference type="EMBL" id="PFG27530.1"/>
    </source>
</evidence>
<dbReference type="Pfam" id="PF00266">
    <property type="entry name" value="Aminotran_5"/>
    <property type="match status" value="1"/>
</dbReference>
<organism evidence="2 3">
    <name type="scientific">Corynebacterium renale</name>
    <dbReference type="NCBI Taxonomy" id="1724"/>
    <lineage>
        <taxon>Bacteria</taxon>
        <taxon>Bacillati</taxon>
        <taxon>Actinomycetota</taxon>
        <taxon>Actinomycetes</taxon>
        <taxon>Mycobacteriales</taxon>
        <taxon>Corynebacteriaceae</taxon>
        <taxon>Corynebacterium</taxon>
    </lineage>
</organism>
<dbReference type="EMBL" id="PDJF01000001">
    <property type="protein sequence ID" value="PFG27530.1"/>
    <property type="molecule type" value="Genomic_DNA"/>
</dbReference>
<dbReference type="InterPro" id="IPR000192">
    <property type="entry name" value="Aminotrans_V_dom"/>
</dbReference>
<evidence type="ECO:0000313" key="3">
    <source>
        <dbReference type="Proteomes" id="UP000221653"/>
    </source>
</evidence>
<dbReference type="STRING" id="1724.GCA_001044175_01481"/>
<evidence type="ECO:0000259" key="1">
    <source>
        <dbReference type="Pfam" id="PF00266"/>
    </source>
</evidence>
<reference evidence="2 3" key="1">
    <citation type="submission" date="2017-10" db="EMBL/GenBank/DDBJ databases">
        <title>Sequencing the genomes of 1000 actinobacteria strains.</title>
        <authorList>
            <person name="Klenk H.-P."/>
        </authorList>
    </citation>
    <scope>NUCLEOTIDE SEQUENCE [LARGE SCALE GENOMIC DNA]</scope>
    <source>
        <strain evidence="2 3">DSM 20688</strain>
    </source>
</reference>
<dbReference type="GO" id="GO:0016829">
    <property type="term" value="F:lyase activity"/>
    <property type="evidence" value="ECO:0007669"/>
    <property type="project" value="UniProtKB-KW"/>
</dbReference>
<keyword evidence="2" id="KW-0456">Lyase</keyword>
<feature type="domain" description="Aminotransferase class V" evidence="1">
    <location>
        <begin position="66"/>
        <end position="212"/>
    </location>
</feature>
<dbReference type="InterPro" id="IPR015422">
    <property type="entry name" value="PyrdxlP-dep_Trfase_small"/>
</dbReference>
<dbReference type="AlphaFoldDB" id="A0A2A9DNN6"/>
<name>A0A2A9DNN6_9CORY</name>
<sequence length="355" mass="37820">MASFDVPSVRGLYVTLGDGWTYLNAHENPLVPERVSVGIARAARSVTAPVRTEDGWVTRADVLRDQARKAVADFAGVAPGQVVLGATVGELYGALVRAMGPLMRHGGSMVLTRGDAHAGGDVRFAQFTDGILDPAQYSKLVNGGTRLVALPAAHPLFGSVQPVGEIVDAARAKSRSWVLIDATAYAPYRRFDMDAWGADIVAMNLGAMGGPDLAALIFRNERMFSRMRNLDVPPVSGILAGGVAPTLAHYTTLFDAGLETRMRELAGDLTTFIGSLPAVEVESVPREWEVGEALDRTPRITFTIKGVPAETIQQRLVDNGMMAGFNADGSITVAAGPYTQNHDIEHLTRVVASLA</sequence>